<feature type="domain" description="ABC transporter" evidence="8">
    <location>
        <begin position="2"/>
        <end position="235"/>
    </location>
</feature>
<dbReference type="GO" id="GO:0005524">
    <property type="term" value="F:ATP binding"/>
    <property type="evidence" value="ECO:0007669"/>
    <property type="project" value="UniProtKB-KW"/>
</dbReference>
<dbReference type="Proteomes" id="UP000311605">
    <property type="component" value="Unassembled WGS sequence"/>
</dbReference>
<dbReference type="SUPFAM" id="SSF52540">
    <property type="entry name" value="P-loop containing nucleoside triphosphate hydrolases"/>
    <property type="match status" value="1"/>
</dbReference>
<dbReference type="InterPro" id="IPR003593">
    <property type="entry name" value="AAA+_ATPase"/>
</dbReference>
<sequence length="246" mass="27004">MLEVRDLGFAYQGQPLLFDGVSTTVPDGHILAVVGRNGAGKSTLFKLLNGLLKPEDGEVLVGGKSISGRKISEIAAHIGTVFQSPEQQLFAGRVEEEVAFGPRQFGLPANQISERVSDALNRTSLLDQIARHPLDLSAAERRFLAIASVLAMRLPVLLLDEAQRGLDRVWTERLESILEAERSAGKSIVMICHDMDFVERNADTVLALGGRTPRQIPVPAFFSDTEVLAEVSVERPTPYRLREFMT</sequence>
<dbReference type="EMBL" id="VDMN01000005">
    <property type="protein sequence ID" value="TNM61837.1"/>
    <property type="molecule type" value="Genomic_DNA"/>
</dbReference>
<dbReference type="PANTHER" id="PTHR43553">
    <property type="entry name" value="HEAVY METAL TRANSPORTER"/>
    <property type="match status" value="1"/>
</dbReference>
<keyword evidence="4" id="KW-0547">Nucleotide-binding</keyword>
<dbReference type="InterPro" id="IPR015856">
    <property type="entry name" value="ABC_transpr_CbiO/EcfA_su"/>
</dbReference>
<evidence type="ECO:0000256" key="1">
    <source>
        <dbReference type="ARBA" id="ARBA00004202"/>
    </source>
</evidence>
<comment type="caution">
    <text evidence="9">The sequence shown here is derived from an EMBL/GenBank/DDBJ whole genome shotgun (WGS) entry which is preliminary data.</text>
</comment>
<protein>
    <submittedName>
        <fullName evidence="9">ABC transporter ATP-binding protein</fullName>
    </submittedName>
</protein>
<keyword evidence="6" id="KW-1278">Translocase</keyword>
<evidence type="ECO:0000256" key="7">
    <source>
        <dbReference type="ARBA" id="ARBA00023136"/>
    </source>
</evidence>
<dbReference type="AlphaFoldDB" id="A0A5C4XE97"/>
<dbReference type="SMART" id="SM00382">
    <property type="entry name" value="AAA"/>
    <property type="match status" value="1"/>
</dbReference>
<dbReference type="InterPro" id="IPR003439">
    <property type="entry name" value="ABC_transporter-like_ATP-bd"/>
</dbReference>
<evidence type="ECO:0000256" key="5">
    <source>
        <dbReference type="ARBA" id="ARBA00022840"/>
    </source>
</evidence>
<keyword evidence="5 9" id="KW-0067">ATP-binding</keyword>
<dbReference type="InterPro" id="IPR027417">
    <property type="entry name" value="P-loop_NTPase"/>
</dbReference>
<organism evidence="9 10">
    <name type="scientific">Aliirhizobium smilacinae</name>
    <dbReference type="NCBI Taxonomy" id="1395944"/>
    <lineage>
        <taxon>Bacteria</taxon>
        <taxon>Pseudomonadati</taxon>
        <taxon>Pseudomonadota</taxon>
        <taxon>Alphaproteobacteria</taxon>
        <taxon>Hyphomicrobiales</taxon>
        <taxon>Rhizobiaceae</taxon>
        <taxon>Aliirhizobium</taxon>
    </lineage>
</organism>
<accession>A0A5C4XE97</accession>
<evidence type="ECO:0000259" key="8">
    <source>
        <dbReference type="PROSITE" id="PS50893"/>
    </source>
</evidence>
<keyword evidence="10" id="KW-1185">Reference proteome</keyword>
<gene>
    <name evidence="9" type="ORF">FHP24_21530</name>
</gene>
<keyword evidence="3" id="KW-1003">Cell membrane</keyword>
<dbReference type="PANTHER" id="PTHR43553:SF27">
    <property type="entry name" value="ENERGY-COUPLING FACTOR TRANSPORTER ATP-BINDING PROTEIN ECFA2"/>
    <property type="match status" value="1"/>
</dbReference>
<evidence type="ECO:0000313" key="10">
    <source>
        <dbReference type="Proteomes" id="UP000311605"/>
    </source>
</evidence>
<dbReference type="GO" id="GO:0042626">
    <property type="term" value="F:ATPase-coupled transmembrane transporter activity"/>
    <property type="evidence" value="ECO:0007669"/>
    <property type="project" value="TreeGrafter"/>
</dbReference>
<dbReference type="CDD" id="cd03225">
    <property type="entry name" value="ABC_cobalt_CbiO_domain1"/>
    <property type="match status" value="1"/>
</dbReference>
<dbReference type="OrthoDB" id="9782163at2"/>
<dbReference type="PROSITE" id="PS50893">
    <property type="entry name" value="ABC_TRANSPORTER_2"/>
    <property type="match status" value="1"/>
</dbReference>
<evidence type="ECO:0000313" key="9">
    <source>
        <dbReference type="EMBL" id="TNM61837.1"/>
    </source>
</evidence>
<evidence type="ECO:0000256" key="4">
    <source>
        <dbReference type="ARBA" id="ARBA00022741"/>
    </source>
</evidence>
<name>A0A5C4XE97_9HYPH</name>
<dbReference type="GO" id="GO:0043190">
    <property type="term" value="C:ATP-binding cassette (ABC) transporter complex"/>
    <property type="evidence" value="ECO:0007669"/>
    <property type="project" value="TreeGrafter"/>
</dbReference>
<evidence type="ECO:0000256" key="3">
    <source>
        <dbReference type="ARBA" id="ARBA00022475"/>
    </source>
</evidence>
<comment type="subcellular location">
    <subcellularLocation>
        <location evidence="1">Cell membrane</location>
        <topology evidence="1">Peripheral membrane protein</topology>
    </subcellularLocation>
</comment>
<keyword evidence="7" id="KW-0472">Membrane</keyword>
<dbReference type="Gene3D" id="3.40.50.300">
    <property type="entry name" value="P-loop containing nucleotide triphosphate hydrolases"/>
    <property type="match status" value="1"/>
</dbReference>
<dbReference type="GO" id="GO:0016887">
    <property type="term" value="F:ATP hydrolysis activity"/>
    <property type="evidence" value="ECO:0007669"/>
    <property type="project" value="InterPro"/>
</dbReference>
<dbReference type="InterPro" id="IPR050095">
    <property type="entry name" value="ECF_ABC_transporter_ATP-bd"/>
</dbReference>
<proteinExistence type="predicted"/>
<reference evidence="9 10" key="1">
    <citation type="submission" date="2019-06" db="EMBL/GenBank/DDBJ databases">
        <title>The draft genome of Rhizobium smilacinae PTYR-5.</title>
        <authorList>
            <person name="Liu L."/>
            <person name="Li L."/>
            <person name="Zhang X."/>
        </authorList>
    </citation>
    <scope>NUCLEOTIDE SEQUENCE [LARGE SCALE GENOMIC DNA]</scope>
    <source>
        <strain evidence="9 10">PTYR-5</strain>
    </source>
</reference>
<evidence type="ECO:0000256" key="2">
    <source>
        <dbReference type="ARBA" id="ARBA00022448"/>
    </source>
</evidence>
<dbReference type="Pfam" id="PF00005">
    <property type="entry name" value="ABC_tran"/>
    <property type="match status" value="1"/>
</dbReference>
<evidence type="ECO:0000256" key="6">
    <source>
        <dbReference type="ARBA" id="ARBA00022967"/>
    </source>
</evidence>
<keyword evidence="2" id="KW-0813">Transport</keyword>